<feature type="domain" description="FAD-binding PCMH-type" evidence="3">
    <location>
        <begin position="103"/>
        <end position="345"/>
    </location>
</feature>
<evidence type="ECO:0000313" key="5">
    <source>
        <dbReference type="Proteomes" id="UP000225706"/>
    </source>
</evidence>
<dbReference type="InterPro" id="IPR006094">
    <property type="entry name" value="Oxid_FAD_bind_N"/>
</dbReference>
<dbReference type="PROSITE" id="PS51387">
    <property type="entry name" value="FAD_PCMH"/>
    <property type="match status" value="1"/>
</dbReference>
<dbReference type="GO" id="GO:0071949">
    <property type="term" value="F:FAD binding"/>
    <property type="evidence" value="ECO:0007669"/>
    <property type="project" value="InterPro"/>
</dbReference>
<feature type="transmembrane region" description="Helical" evidence="2">
    <location>
        <begin position="619"/>
        <end position="640"/>
    </location>
</feature>
<dbReference type="InterPro" id="IPR010031">
    <property type="entry name" value="FAD_lactone_oxidase-like"/>
</dbReference>
<keyword evidence="1" id="KW-0560">Oxidoreductase</keyword>
<dbReference type="AlphaFoldDB" id="A0A2B4RGR2"/>
<gene>
    <name evidence="4" type="primary">ALO1</name>
    <name evidence="4" type="ORF">AWC38_SpisGene20204</name>
</gene>
<dbReference type="EMBL" id="LSMT01000634">
    <property type="protein sequence ID" value="PFX15568.1"/>
    <property type="molecule type" value="Genomic_DNA"/>
</dbReference>
<dbReference type="STRING" id="50429.A0A2B4RGR2"/>
<comment type="caution">
    <text evidence="4">The sequence shown here is derived from an EMBL/GenBank/DDBJ whole genome shotgun (WGS) entry which is preliminary data.</text>
</comment>
<organism evidence="4 5">
    <name type="scientific">Stylophora pistillata</name>
    <name type="common">Smooth cauliflower coral</name>
    <dbReference type="NCBI Taxonomy" id="50429"/>
    <lineage>
        <taxon>Eukaryota</taxon>
        <taxon>Metazoa</taxon>
        <taxon>Cnidaria</taxon>
        <taxon>Anthozoa</taxon>
        <taxon>Hexacorallia</taxon>
        <taxon>Scleractinia</taxon>
        <taxon>Astrocoeniina</taxon>
        <taxon>Pocilloporidae</taxon>
        <taxon>Stylophora</taxon>
    </lineage>
</organism>
<dbReference type="Gene3D" id="3.30.465.10">
    <property type="match status" value="1"/>
</dbReference>
<sequence length="932" mass="103480">MWDKLATISDASISPDIKNIDIINIRQSLKQRVLAMGNSVDCYYNSRWTYQCIFPCIRFCTYTGRRVFYNYDGTEKVQPLVDIYHPQKGPVHRLPGTFIGIDDDPEIKDQLQGPGLDGAGQIAALCKYAADNGYTIRAVGTGSSWSRLTHTTDILLVMTDLNEIISKSTNSQTEDSEPESTESQYEVEVQAGKLVVDFVEELHKKHNLALKMIGNYAGQTVGGVASTSTHGSGWFSGTMVFLRPRFTSSSKEGTCQKLVQENNLTIPVSFQSTLVVGLHLIVRGGIQVKVRSGPETIADCEAKISRAKYGEVPIEINSTEVLKACQVGIGSVGVIYSITYSCVPMYYLKETRQMVQVSWPKEPTEDNDDDALMEMNDIRVVLENFAEMYKKKDAECFSFFVNPYPVGPRFTSSSKEGTCQKLVQENNLTIPVSFQSTLVVGLHLIVRGGIQVKVRSGPETIADCEAKISRAKYGEVPIEINSTEVLKACQVGIGSVGVIYSITYSCVPMYYLKETRQMVQVSWPKEPTEDNDDDALMEMNDIRVVLENFAEMYKKKDAEYFSFFVNPYPVGPSDGKGGANGGFGNDGDGCDSAGGTVENSDRVTILVLVLMLVWVEETVMVVVLLVAMLVVVMVMVAVFVTVARNVIVIAEVGIKSVSLLSPCSFRNDKHIEMAYLSACKTDPHKSTCCACCSSDPTCCACCPPQPICCACCSCCCNCCGGRGLADVGCVQTDCTASCLQGCANCCPTWIPRLTNIGVSQFSFKKGTSVRTAEWCLPLEHLQRALTMVITLAQDYATRNKQYSLLPIYVRLAQTDDLFLSPASKFRPDGTTNDHNCYIEVPFLPGAYGVDEFQDKVERMLCKEFKARPHWGKNNRLNKSKIEELYYTESRRKWYDVYKMFNKGGPFENRFTHNMGFAELFDNIIDEQPFRDV</sequence>
<protein>
    <submittedName>
        <fullName evidence="4">D-arabinono-1,4-lactone oxidase</fullName>
    </submittedName>
</protein>
<dbReference type="Gene3D" id="3.30.70.2520">
    <property type="match status" value="1"/>
</dbReference>
<dbReference type="InterPro" id="IPR007173">
    <property type="entry name" value="ALO_C"/>
</dbReference>
<dbReference type="GO" id="GO:0003885">
    <property type="term" value="F:D-arabinono-1,4-lactone oxidase activity"/>
    <property type="evidence" value="ECO:0007669"/>
    <property type="project" value="InterPro"/>
</dbReference>
<dbReference type="Pfam" id="PF04030">
    <property type="entry name" value="ALO"/>
    <property type="match status" value="1"/>
</dbReference>
<dbReference type="Gene3D" id="3.30.43.10">
    <property type="entry name" value="Uridine Diphospho-n-acetylenolpyruvylglucosamine Reductase, domain 2"/>
    <property type="match status" value="1"/>
</dbReference>
<dbReference type="InterPro" id="IPR036318">
    <property type="entry name" value="FAD-bd_PCMH-like_sf"/>
</dbReference>
<evidence type="ECO:0000259" key="3">
    <source>
        <dbReference type="PROSITE" id="PS51387"/>
    </source>
</evidence>
<dbReference type="GO" id="GO:0016020">
    <property type="term" value="C:membrane"/>
    <property type="evidence" value="ECO:0007669"/>
    <property type="project" value="InterPro"/>
</dbReference>
<dbReference type="SUPFAM" id="SSF56176">
    <property type="entry name" value="FAD-binding/transporter-associated domain-like"/>
    <property type="match status" value="1"/>
</dbReference>
<evidence type="ECO:0000256" key="1">
    <source>
        <dbReference type="ARBA" id="ARBA00023002"/>
    </source>
</evidence>
<dbReference type="Proteomes" id="UP000225706">
    <property type="component" value="Unassembled WGS sequence"/>
</dbReference>
<keyword evidence="2" id="KW-0472">Membrane</keyword>
<dbReference type="InterPro" id="IPR016166">
    <property type="entry name" value="FAD-bd_PCMH"/>
</dbReference>
<evidence type="ECO:0000256" key="2">
    <source>
        <dbReference type="SAM" id="Phobius"/>
    </source>
</evidence>
<dbReference type="InterPro" id="IPR016169">
    <property type="entry name" value="FAD-bd_PCMH_sub2"/>
</dbReference>
<keyword evidence="5" id="KW-1185">Reference proteome</keyword>
<dbReference type="InterPro" id="IPR016167">
    <property type="entry name" value="FAD-bd_PCMH_sub1"/>
</dbReference>
<keyword evidence="2" id="KW-1133">Transmembrane helix</keyword>
<dbReference type="PANTHER" id="PTHR43762:SF1">
    <property type="entry name" value="D-ARABINONO-1,4-LACTONE OXIDASE"/>
    <property type="match status" value="1"/>
</dbReference>
<dbReference type="OrthoDB" id="610608at2759"/>
<dbReference type="PANTHER" id="PTHR43762">
    <property type="entry name" value="L-GULONOLACTONE OXIDASE"/>
    <property type="match status" value="1"/>
</dbReference>
<proteinExistence type="predicted"/>
<reference evidence="5" key="1">
    <citation type="journal article" date="2017" name="bioRxiv">
        <title>Comparative analysis of the genomes of Stylophora pistillata and Acropora digitifera provides evidence for extensive differences between species of corals.</title>
        <authorList>
            <person name="Voolstra C.R."/>
            <person name="Li Y."/>
            <person name="Liew Y.J."/>
            <person name="Baumgarten S."/>
            <person name="Zoccola D."/>
            <person name="Flot J.-F."/>
            <person name="Tambutte S."/>
            <person name="Allemand D."/>
            <person name="Aranda M."/>
        </authorList>
    </citation>
    <scope>NUCLEOTIDE SEQUENCE [LARGE SCALE GENOMIC DNA]</scope>
</reference>
<keyword evidence="2" id="KW-0812">Transmembrane</keyword>
<dbReference type="Pfam" id="PF01565">
    <property type="entry name" value="FAD_binding_4"/>
    <property type="match status" value="1"/>
</dbReference>
<evidence type="ECO:0000313" key="4">
    <source>
        <dbReference type="EMBL" id="PFX15568.1"/>
    </source>
</evidence>
<name>A0A2B4RGR2_STYPI</name>
<accession>A0A2B4RGR2</accession>